<dbReference type="EMBL" id="JAODUO010002165">
    <property type="protein sequence ID" value="KAK2154569.1"/>
    <property type="molecule type" value="Genomic_DNA"/>
</dbReference>
<comment type="caution">
    <text evidence="1">The sequence shown here is derived from an EMBL/GenBank/DDBJ whole genome shotgun (WGS) entry which is preliminary data.</text>
</comment>
<evidence type="ECO:0008006" key="3">
    <source>
        <dbReference type="Google" id="ProtNLM"/>
    </source>
</evidence>
<keyword evidence="2" id="KW-1185">Reference proteome</keyword>
<dbReference type="CDD" id="cd09275">
    <property type="entry name" value="RNase_HI_RT_DIRS1"/>
    <property type="match status" value="1"/>
</dbReference>
<protein>
    <recommendedName>
        <fullName evidence="3">Reverse transcriptase RNase H-like domain-containing protein</fullName>
    </recommendedName>
</protein>
<dbReference type="PANTHER" id="PTHR33050:SF8">
    <property type="entry name" value="REVERSE TRANSCRIPTASE DOMAIN-CONTAINING PROTEIN"/>
    <property type="match status" value="1"/>
</dbReference>
<dbReference type="InterPro" id="IPR052055">
    <property type="entry name" value="Hepadnavirus_pol/RT"/>
</dbReference>
<reference evidence="1" key="1">
    <citation type="journal article" date="2023" name="Mol. Biol. Evol.">
        <title>Third-Generation Sequencing Reveals the Adaptive Role of the Epigenome in Three Deep-Sea Polychaetes.</title>
        <authorList>
            <person name="Perez M."/>
            <person name="Aroh O."/>
            <person name="Sun Y."/>
            <person name="Lan Y."/>
            <person name="Juniper S.K."/>
            <person name="Young C.R."/>
            <person name="Angers B."/>
            <person name="Qian P.Y."/>
        </authorList>
    </citation>
    <scope>NUCLEOTIDE SEQUENCE</scope>
    <source>
        <strain evidence="1">R07B-5</strain>
    </source>
</reference>
<dbReference type="InterPro" id="IPR012337">
    <property type="entry name" value="RNaseH-like_sf"/>
</dbReference>
<proteinExistence type="predicted"/>
<gene>
    <name evidence="1" type="ORF">NP493_2169g00014</name>
</gene>
<dbReference type="Proteomes" id="UP001209878">
    <property type="component" value="Unassembled WGS sequence"/>
</dbReference>
<dbReference type="SUPFAM" id="SSF53098">
    <property type="entry name" value="Ribonuclease H-like"/>
    <property type="match status" value="1"/>
</dbReference>
<dbReference type="PANTHER" id="PTHR33050">
    <property type="entry name" value="REVERSE TRANSCRIPTASE DOMAIN-CONTAINING PROTEIN"/>
    <property type="match status" value="1"/>
</dbReference>
<evidence type="ECO:0000313" key="1">
    <source>
        <dbReference type="EMBL" id="KAK2154569.1"/>
    </source>
</evidence>
<organism evidence="1 2">
    <name type="scientific">Ridgeia piscesae</name>
    <name type="common">Tubeworm</name>
    <dbReference type="NCBI Taxonomy" id="27915"/>
    <lineage>
        <taxon>Eukaryota</taxon>
        <taxon>Metazoa</taxon>
        <taxon>Spiralia</taxon>
        <taxon>Lophotrochozoa</taxon>
        <taxon>Annelida</taxon>
        <taxon>Polychaeta</taxon>
        <taxon>Sedentaria</taxon>
        <taxon>Canalipalpata</taxon>
        <taxon>Sabellida</taxon>
        <taxon>Siboglinidae</taxon>
        <taxon>Ridgeia</taxon>
    </lineage>
</organism>
<name>A0AAD9N519_RIDPI</name>
<sequence length="175" mass="20015">MLGSVFLQSFNRKSLFLEQRFLSSETIKLYTDASSDNGFSVIFCKKWVAGAWHKRFDSSDITLLELYPLVLATEMFGQYLANHCILFMSDNFYVVDINNKTTSRNQGIMKLVRQLVLACLRYNILFQARHVPGYQNVIADLLSRLQFEKARQIASWLDPTPATILDPLGPQVLLA</sequence>
<evidence type="ECO:0000313" key="2">
    <source>
        <dbReference type="Proteomes" id="UP001209878"/>
    </source>
</evidence>
<dbReference type="AlphaFoldDB" id="A0AAD9N519"/>
<accession>A0AAD9N519</accession>